<protein>
    <submittedName>
        <fullName evidence="4">Uncharacterized protein</fullName>
    </submittedName>
</protein>
<dbReference type="GO" id="GO:0007623">
    <property type="term" value="P:circadian rhythm"/>
    <property type="evidence" value="ECO:0007669"/>
    <property type="project" value="TreeGrafter"/>
</dbReference>
<feature type="disulfide bond" evidence="2">
    <location>
        <begin position="65"/>
        <end position="93"/>
    </location>
</feature>
<feature type="transmembrane region" description="Helical" evidence="3">
    <location>
        <begin position="19"/>
        <end position="37"/>
    </location>
</feature>
<dbReference type="AlphaFoldDB" id="E3MW95"/>
<dbReference type="OrthoDB" id="6365952at2759"/>
<dbReference type="PANTHER" id="PTHR35981">
    <property type="entry name" value="ION TRANSPORT PEPTIDE, ISOFORM C"/>
    <property type="match status" value="1"/>
</dbReference>
<comment type="similarity">
    <text evidence="1">Belongs to the arthropod CHH/MIH/GIH/VIH hormone family.</text>
</comment>
<name>E3MW95_CAERE</name>
<keyword evidence="3" id="KW-0812">Transmembrane</keyword>
<accession>E3MW95</accession>
<dbReference type="Pfam" id="PF01147">
    <property type="entry name" value="Crust_neurohorm"/>
    <property type="match status" value="1"/>
</dbReference>
<dbReference type="STRING" id="31234.E3MW95"/>
<feature type="disulfide bond" evidence="2">
    <location>
        <begin position="62"/>
        <end position="80"/>
    </location>
</feature>
<gene>
    <name evidence="4" type="ORF">CRE_29072</name>
</gene>
<proteinExistence type="inferred from homology"/>
<dbReference type="Gene3D" id="1.10.2010.10">
    <property type="entry name" value="Crustacean CHH/MIH/GIH neurohormone"/>
    <property type="match status" value="1"/>
</dbReference>
<reference evidence="4" key="1">
    <citation type="submission" date="2007-07" db="EMBL/GenBank/DDBJ databases">
        <title>PCAP assembly of the Caenorhabditis remanei genome.</title>
        <authorList>
            <consortium name="The Caenorhabditis remanei Sequencing Consortium"/>
            <person name="Wilson R.K."/>
        </authorList>
    </citation>
    <scope>NUCLEOTIDE SEQUENCE [LARGE SCALE GENOMIC DNA]</scope>
    <source>
        <strain evidence="4">PB4641</strain>
    </source>
</reference>
<dbReference type="InterPro" id="IPR035957">
    <property type="entry name" value="Crust_neurohorm_sf"/>
</dbReference>
<feature type="disulfide bond" evidence="2">
    <location>
        <begin position="46"/>
        <end position="84"/>
    </location>
</feature>
<dbReference type="OMA" id="CHEMFSV"/>
<sequence length="107" mass="12438">MHFLSFCYELETDQKTFKLLDTVFSLVIVALIGFSLCRPDHQSRNCKAYRRPALNEVLTRICLLCHEMFSVDQPNLAAECSSNCFRNPAFNKCLNFFRPKFSPFMIS</sequence>
<keyword evidence="3" id="KW-0472">Membrane</keyword>
<evidence type="ECO:0000256" key="1">
    <source>
        <dbReference type="ARBA" id="ARBA00005447"/>
    </source>
</evidence>
<evidence type="ECO:0000256" key="2">
    <source>
        <dbReference type="PIRSR" id="PIRSR631098-51"/>
    </source>
</evidence>
<evidence type="ECO:0000256" key="3">
    <source>
        <dbReference type="SAM" id="Phobius"/>
    </source>
</evidence>
<dbReference type="PANTHER" id="PTHR35981:SF7">
    <property type="entry name" value="APPLE DOMAIN-CONTAINING PROTEIN"/>
    <property type="match status" value="1"/>
</dbReference>
<organism evidence="5">
    <name type="scientific">Caenorhabditis remanei</name>
    <name type="common">Caenorhabditis vulgaris</name>
    <dbReference type="NCBI Taxonomy" id="31234"/>
    <lineage>
        <taxon>Eukaryota</taxon>
        <taxon>Metazoa</taxon>
        <taxon>Ecdysozoa</taxon>
        <taxon>Nematoda</taxon>
        <taxon>Chromadorea</taxon>
        <taxon>Rhabditida</taxon>
        <taxon>Rhabditina</taxon>
        <taxon>Rhabditomorpha</taxon>
        <taxon>Rhabditoidea</taxon>
        <taxon>Rhabditidae</taxon>
        <taxon>Peloderinae</taxon>
        <taxon>Caenorhabditis</taxon>
    </lineage>
</organism>
<dbReference type="InterPro" id="IPR031098">
    <property type="entry name" value="Crust_neurohorm"/>
</dbReference>
<dbReference type="InParanoid" id="E3MW95"/>
<dbReference type="eggNOG" id="ENOG502TJ89">
    <property type="taxonomic scope" value="Eukaryota"/>
</dbReference>
<dbReference type="HOGENOM" id="CLU_2212403_0_0_1"/>
<keyword evidence="5" id="KW-1185">Reference proteome</keyword>
<dbReference type="SUPFAM" id="SSF81778">
    <property type="entry name" value="Crustacean CHH/MIH/GIH neurohormone"/>
    <property type="match status" value="1"/>
</dbReference>
<keyword evidence="2" id="KW-1015">Disulfide bond</keyword>
<evidence type="ECO:0000313" key="5">
    <source>
        <dbReference type="Proteomes" id="UP000008281"/>
    </source>
</evidence>
<dbReference type="Proteomes" id="UP000008281">
    <property type="component" value="Unassembled WGS sequence"/>
</dbReference>
<keyword evidence="3" id="KW-1133">Transmembrane helix</keyword>
<dbReference type="EMBL" id="DS268486">
    <property type="protein sequence ID" value="EFP10534.1"/>
    <property type="molecule type" value="Genomic_DNA"/>
</dbReference>
<evidence type="ECO:0000313" key="4">
    <source>
        <dbReference type="EMBL" id="EFP10534.1"/>
    </source>
</evidence>